<keyword evidence="2" id="KW-1133">Transmembrane helix</keyword>
<feature type="compositionally biased region" description="Low complexity" evidence="1">
    <location>
        <begin position="353"/>
        <end position="369"/>
    </location>
</feature>
<keyword evidence="4" id="KW-1185">Reference proteome</keyword>
<proteinExistence type="predicted"/>
<comment type="caution">
    <text evidence="3">The sequence shown here is derived from an EMBL/GenBank/DDBJ whole genome shotgun (WGS) entry which is preliminary data.</text>
</comment>
<protein>
    <submittedName>
        <fullName evidence="3">Uncharacterized protein</fullName>
    </submittedName>
</protein>
<accession>A0A1Y2GF07</accession>
<feature type="compositionally biased region" description="Polar residues" evidence="1">
    <location>
        <begin position="371"/>
        <end position="381"/>
    </location>
</feature>
<gene>
    <name evidence="3" type="ORF">BCR41DRAFT_399127</name>
</gene>
<feature type="region of interest" description="Disordered" evidence="1">
    <location>
        <begin position="225"/>
        <end position="266"/>
    </location>
</feature>
<dbReference type="GeneID" id="33570867"/>
<feature type="compositionally biased region" description="Polar residues" evidence="1">
    <location>
        <begin position="445"/>
        <end position="483"/>
    </location>
</feature>
<feature type="region of interest" description="Disordered" evidence="1">
    <location>
        <begin position="415"/>
        <end position="525"/>
    </location>
</feature>
<dbReference type="RefSeq" id="XP_021878646.1">
    <property type="nucleotide sequence ID" value="XM_022029024.1"/>
</dbReference>
<dbReference type="AlphaFoldDB" id="A0A1Y2GF07"/>
<feature type="compositionally biased region" description="Gly residues" evidence="1">
    <location>
        <begin position="229"/>
        <end position="240"/>
    </location>
</feature>
<feature type="region of interest" description="Disordered" evidence="1">
    <location>
        <begin position="68"/>
        <end position="91"/>
    </location>
</feature>
<keyword evidence="2" id="KW-0812">Transmembrane</keyword>
<feature type="transmembrane region" description="Helical" evidence="2">
    <location>
        <begin position="193"/>
        <end position="213"/>
    </location>
</feature>
<evidence type="ECO:0000313" key="3">
    <source>
        <dbReference type="EMBL" id="ORZ08863.1"/>
    </source>
</evidence>
<reference evidence="3 4" key="1">
    <citation type="submission" date="2016-07" db="EMBL/GenBank/DDBJ databases">
        <title>Pervasive Adenine N6-methylation of Active Genes in Fungi.</title>
        <authorList>
            <consortium name="DOE Joint Genome Institute"/>
            <person name="Mondo S.J."/>
            <person name="Dannebaum R.O."/>
            <person name="Kuo R.C."/>
            <person name="Labutti K."/>
            <person name="Haridas S."/>
            <person name="Kuo A."/>
            <person name="Salamov A."/>
            <person name="Ahrendt S.R."/>
            <person name="Lipzen A."/>
            <person name="Sullivan W."/>
            <person name="Andreopoulos W.B."/>
            <person name="Clum A."/>
            <person name="Lindquist E."/>
            <person name="Daum C."/>
            <person name="Ramamoorthy G.K."/>
            <person name="Gryganskyi A."/>
            <person name="Culley D."/>
            <person name="Magnuson J.K."/>
            <person name="James T.Y."/>
            <person name="O'Malley M.A."/>
            <person name="Stajich J.E."/>
            <person name="Spatafora J.W."/>
            <person name="Visel A."/>
            <person name="Grigoriev I.V."/>
        </authorList>
    </citation>
    <scope>NUCLEOTIDE SEQUENCE [LARGE SCALE GENOMIC DNA]</scope>
    <source>
        <strain evidence="3 4">NRRL 3116</strain>
    </source>
</reference>
<dbReference type="EMBL" id="MCFF01000036">
    <property type="protein sequence ID" value="ORZ08863.1"/>
    <property type="molecule type" value="Genomic_DNA"/>
</dbReference>
<feature type="region of interest" description="Disordered" evidence="1">
    <location>
        <begin position="1"/>
        <end position="25"/>
    </location>
</feature>
<evidence type="ECO:0000256" key="1">
    <source>
        <dbReference type="SAM" id="MobiDB-lite"/>
    </source>
</evidence>
<organism evidence="3 4">
    <name type="scientific">Lobosporangium transversale</name>
    <dbReference type="NCBI Taxonomy" id="64571"/>
    <lineage>
        <taxon>Eukaryota</taxon>
        <taxon>Fungi</taxon>
        <taxon>Fungi incertae sedis</taxon>
        <taxon>Mucoromycota</taxon>
        <taxon>Mortierellomycotina</taxon>
        <taxon>Mortierellomycetes</taxon>
        <taxon>Mortierellales</taxon>
        <taxon>Mortierellaceae</taxon>
        <taxon>Lobosporangium</taxon>
    </lineage>
</organism>
<dbReference type="Proteomes" id="UP000193648">
    <property type="component" value="Unassembled WGS sequence"/>
</dbReference>
<sequence length="658" mass="69504">MVKLTLPLLDNTDNEPSDKPNSTLNCDPSQSIYDNQFCVKDFLFCSDDNPCPSNIPCVDRICQCSSSNTRAEDDNEDGEAEGKGKEGGAHYITLTPPPVRMYTLGCHFDTKREFASCRDYEYGVMDQNQQPSCLLNYCSETVPCYAGRCDLNRHVCTHITSNRKPLPPLDSSTPVITLGDDPFGTQKKGLDPVLIIMLAVAAVVAVALVGCIVRTTTGWTKQTFKWAAGSGGNGKEGGNGSKPSSDEKQNNNNSNINNKAGKATELHGDDIRLNGMDQEGSDSFMSRDSVRAINQNPQKFTGAHYTPSPALGPTTNGSHGGPGGRSSMIFQSQDDSGMISNTPSPLPSPRFPPYSQSNQSHVSNNSLLNPFRNNASGNSGSEGVAIEMNTRTGSPSATATIPEIRTDETARAAAGARLRPGPGPGRHDPRISRSHSALSREYGSQAGSSNSNRISAGNHYGQNDHYQATNSALHKSASMQQLGSRPAPPPPASSSPFNSTMPMTPMIAVSLPPQPSPSPSSASARHSVVMLGPSLSLNSLIHDPVGLNNESGADSPIVLRSQPLPLPSHISNSNKNGPVFDPAALTKSASVRHSLILQSGAERVAALTVPVGQSMLKHSASVPQMFVSSPTSPSSSQGGESSGFGSKSEYVQPESSSS</sequence>
<keyword evidence="2" id="KW-0472">Membrane</keyword>
<feature type="compositionally biased region" description="Low complexity" evidence="1">
    <location>
        <begin position="628"/>
        <end position="648"/>
    </location>
</feature>
<name>A0A1Y2GF07_9FUNG</name>
<evidence type="ECO:0000313" key="4">
    <source>
        <dbReference type="Proteomes" id="UP000193648"/>
    </source>
</evidence>
<feature type="region of interest" description="Disordered" evidence="1">
    <location>
        <begin position="623"/>
        <end position="658"/>
    </location>
</feature>
<evidence type="ECO:0000256" key="2">
    <source>
        <dbReference type="SAM" id="Phobius"/>
    </source>
</evidence>
<dbReference type="InParanoid" id="A0A1Y2GF07"/>
<feature type="region of interest" description="Disordered" evidence="1">
    <location>
        <begin position="299"/>
        <end position="385"/>
    </location>
</feature>
<dbReference type="OrthoDB" id="2412405at2759"/>
<feature type="compositionally biased region" description="Polar residues" evidence="1">
    <location>
        <begin position="328"/>
        <end position="342"/>
    </location>
</feature>